<dbReference type="EMBL" id="CAJVPM010013758">
    <property type="protein sequence ID" value="CAG8596963.1"/>
    <property type="molecule type" value="Genomic_DNA"/>
</dbReference>
<feature type="non-terminal residue" evidence="1">
    <location>
        <position position="360"/>
    </location>
</feature>
<gene>
    <name evidence="1" type="ORF">SCALOS_LOCUS6785</name>
</gene>
<organism evidence="1 2">
    <name type="scientific">Scutellospora calospora</name>
    <dbReference type="NCBI Taxonomy" id="85575"/>
    <lineage>
        <taxon>Eukaryota</taxon>
        <taxon>Fungi</taxon>
        <taxon>Fungi incertae sedis</taxon>
        <taxon>Mucoromycota</taxon>
        <taxon>Glomeromycotina</taxon>
        <taxon>Glomeromycetes</taxon>
        <taxon>Diversisporales</taxon>
        <taxon>Gigasporaceae</taxon>
        <taxon>Scutellospora</taxon>
    </lineage>
</organism>
<name>A0ACA9MMS6_9GLOM</name>
<accession>A0ACA9MMS6</accession>
<keyword evidence="2" id="KW-1185">Reference proteome</keyword>
<reference evidence="1" key="1">
    <citation type="submission" date="2021-06" db="EMBL/GenBank/DDBJ databases">
        <authorList>
            <person name="Kallberg Y."/>
            <person name="Tangrot J."/>
            <person name="Rosling A."/>
        </authorList>
    </citation>
    <scope>NUCLEOTIDE SEQUENCE</scope>
    <source>
        <strain evidence="1">AU212A</strain>
    </source>
</reference>
<protein>
    <submittedName>
        <fullName evidence="1">10944_t:CDS:1</fullName>
    </submittedName>
</protein>
<comment type="caution">
    <text evidence="1">The sequence shown here is derived from an EMBL/GenBank/DDBJ whole genome shotgun (WGS) entry which is preliminary data.</text>
</comment>
<sequence length="360" mass="43861">MNPELMPNVWINTTQKRRQVEKKRREIEKECRGGRFWRPFTFYFCGFGGEFVKGLFRNELFEKENMKKNGNTWWNRYEGQDIVLLENFHKKVGWDNIVNILNNTEYSVEMRYGKFEYFLAKYIFITDIKLPQETYNFNDKGWENWSQFERRLDYIIEFKDNKFIFHKGDKEKFLNMKERCLQKILMMFKKYTNIEKFQKKNPFFTVYIYGPPGIGKTNFVEKVFERCHKKSDKGRNGSNWWNGYKNQKIVLLEEIETKIDWNDLVNLLEGDKHEIIEKFGIFKPFVAKYIFMTSVKSLNESLEFNDLFHNLYQLIDYIIEFDNQGKVKVHKGDKEKFFNMEWDVECNNNSFSRENKDFLK</sequence>
<dbReference type="Proteomes" id="UP000789860">
    <property type="component" value="Unassembled WGS sequence"/>
</dbReference>
<proteinExistence type="predicted"/>
<evidence type="ECO:0000313" key="2">
    <source>
        <dbReference type="Proteomes" id="UP000789860"/>
    </source>
</evidence>
<evidence type="ECO:0000313" key="1">
    <source>
        <dbReference type="EMBL" id="CAG8596963.1"/>
    </source>
</evidence>